<evidence type="ECO:0000313" key="1">
    <source>
        <dbReference type="EMBL" id="STQ44276.1"/>
    </source>
</evidence>
<evidence type="ECO:0000313" key="2">
    <source>
        <dbReference type="Proteomes" id="UP000254304"/>
    </source>
</evidence>
<gene>
    <name evidence="1" type="ORF">NCTC12157_01992</name>
</gene>
<reference evidence="1 2" key="1">
    <citation type="submission" date="2018-06" db="EMBL/GenBank/DDBJ databases">
        <authorList>
            <consortium name="Pathogen Informatics"/>
            <person name="Doyle S."/>
        </authorList>
    </citation>
    <scope>NUCLEOTIDE SEQUENCE [LARGE SCALE GENOMIC DNA]</scope>
    <source>
        <strain evidence="1 2">NCTC12157</strain>
    </source>
</reference>
<accession>A0A377NE78</accession>
<name>A0A377NE78_9GAMM</name>
<organism evidence="1 2">
    <name type="scientific">Ewingella americana</name>
    <dbReference type="NCBI Taxonomy" id="41202"/>
    <lineage>
        <taxon>Bacteria</taxon>
        <taxon>Pseudomonadati</taxon>
        <taxon>Pseudomonadota</taxon>
        <taxon>Gammaproteobacteria</taxon>
        <taxon>Enterobacterales</taxon>
        <taxon>Yersiniaceae</taxon>
        <taxon>Ewingella</taxon>
    </lineage>
</organism>
<sequence>MPFDNVYREKQMPSPFRQMWGFSIVTPCR</sequence>
<dbReference type="EMBL" id="UGGO01000001">
    <property type="protein sequence ID" value="STQ44276.1"/>
    <property type="molecule type" value="Genomic_DNA"/>
</dbReference>
<dbReference type="Proteomes" id="UP000254304">
    <property type="component" value="Unassembled WGS sequence"/>
</dbReference>
<proteinExistence type="predicted"/>
<dbReference type="AlphaFoldDB" id="A0A377NE78"/>
<protein>
    <submittedName>
        <fullName evidence="1">Uncharacterized protein</fullName>
    </submittedName>
</protein>